<dbReference type="AlphaFoldDB" id="A0A6I6UPX1"/>
<sequence>MTNLEKMNQLVGSDSSKEQVVKWAYMNRVHVGELALEKEFESMFNSVEEFCNSQTYVDGFTDESEMWRTFLDRVFIA</sequence>
<dbReference type="EMBL" id="CP047395">
    <property type="protein sequence ID" value="QHE63978.1"/>
    <property type="molecule type" value="Genomic_DNA"/>
</dbReference>
<reference evidence="1 2" key="1">
    <citation type="submission" date="2019-06" db="EMBL/GenBank/DDBJ databases">
        <title>An operon consisting of a P-type ATPase gene and a transcriptional regular gene given the different cadmium resistance in Bacillus vietamensis 151-6 and Bacillus marisflavi 151-25.</title>
        <authorList>
            <person name="Yu X."/>
        </authorList>
    </citation>
    <scope>NUCLEOTIDE SEQUENCE [LARGE SCALE GENOMIC DNA]</scope>
    <source>
        <strain evidence="1 2">151-6</strain>
        <plasmid evidence="1 2">p6</plasmid>
    </source>
</reference>
<evidence type="ECO:0000313" key="1">
    <source>
        <dbReference type="EMBL" id="QHE63978.1"/>
    </source>
</evidence>
<name>A0A6I6UPX1_9BACI</name>
<dbReference type="KEGG" id="bvq:FHE72_23595"/>
<gene>
    <name evidence="1" type="ORF">FHE72_23595</name>
</gene>
<accession>A0A6I6UPX1</accession>
<proteinExistence type="predicted"/>
<dbReference type="RefSeq" id="WP_159363401.1">
    <property type="nucleotide sequence ID" value="NZ_CP047395.1"/>
</dbReference>
<evidence type="ECO:0000313" key="2">
    <source>
        <dbReference type="Proteomes" id="UP000465062"/>
    </source>
</evidence>
<keyword evidence="1" id="KW-0614">Plasmid</keyword>
<geneLocation type="plasmid" evidence="1 2">
    <name>p6</name>
</geneLocation>
<organism evidence="1 2">
    <name type="scientific">Rossellomorea vietnamensis</name>
    <dbReference type="NCBI Taxonomy" id="218284"/>
    <lineage>
        <taxon>Bacteria</taxon>
        <taxon>Bacillati</taxon>
        <taxon>Bacillota</taxon>
        <taxon>Bacilli</taxon>
        <taxon>Bacillales</taxon>
        <taxon>Bacillaceae</taxon>
        <taxon>Rossellomorea</taxon>
    </lineage>
</organism>
<dbReference type="Proteomes" id="UP000465062">
    <property type="component" value="Plasmid p6"/>
</dbReference>
<protein>
    <submittedName>
        <fullName evidence="1">Uncharacterized protein</fullName>
    </submittedName>
</protein>